<dbReference type="Proteomes" id="UP000093501">
    <property type="component" value="Unassembled WGS sequence"/>
</dbReference>
<keyword evidence="11" id="KW-0010">Activator</keyword>
<accession>A0A1C0AMK7</accession>
<dbReference type="Gene3D" id="3.30.310.20">
    <property type="entry name" value="DNA-3-methyladenine glycosylase AlkA, N-terminal domain"/>
    <property type="match status" value="1"/>
</dbReference>
<dbReference type="InterPro" id="IPR011257">
    <property type="entry name" value="DNA_glycosylase"/>
</dbReference>
<proteinExistence type="predicted"/>
<dbReference type="GO" id="GO:0006307">
    <property type="term" value="P:DNA alkylation repair"/>
    <property type="evidence" value="ECO:0007669"/>
    <property type="project" value="TreeGrafter"/>
</dbReference>
<dbReference type="Pfam" id="PF06029">
    <property type="entry name" value="AlkA_N"/>
    <property type="match status" value="1"/>
</dbReference>
<keyword evidence="12" id="KW-0804">Transcription</keyword>
<dbReference type="RefSeq" id="WP_068751766.1">
    <property type="nucleotide sequence ID" value="NZ_LR214441.1"/>
</dbReference>
<dbReference type="GO" id="GO:0032259">
    <property type="term" value="P:methylation"/>
    <property type="evidence" value="ECO:0007669"/>
    <property type="project" value="UniProtKB-KW"/>
</dbReference>
<dbReference type="GO" id="GO:0008168">
    <property type="term" value="F:methyltransferase activity"/>
    <property type="evidence" value="ECO:0007669"/>
    <property type="project" value="UniProtKB-KW"/>
</dbReference>
<evidence type="ECO:0000256" key="13">
    <source>
        <dbReference type="ARBA" id="ARBA00023204"/>
    </source>
</evidence>
<dbReference type="EMBL" id="MBQD01000021">
    <property type="protein sequence ID" value="OCL34009.1"/>
    <property type="molecule type" value="Genomic_DNA"/>
</dbReference>
<evidence type="ECO:0000256" key="11">
    <source>
        <dbReference type="ARBA" id="ARBA00023159"/>
    </source>
</evidence>
<dbReference type="PROSITE" id="PS01124">
    <property type="entry name" value="HTH_ARAC_FAMILY_2"/>
    <property type="match status" value="1"/>
</dbReference>
<comment type="caution">
    <text evidence="15">The sequence shown here is derived from an EMBL/GenBank/DDBJ whole genome shotgun (WGS) entry which is preliminary data.</text>
</comment>
<dbReference type="InterPro" id="IPR018060">
    <property type="entry name" value="HTH_AraC"/>
</dbReference>
<protein>
    <recommendedName>
        <fullName evidence="3">DNA-3-methyladenine glycosylase II</fullName>
        <ecNumber evidence="3">3.2.2.21</ecNumber>
    </recommendedName>
</protein>
<evidence type="ECO:0000256" key="7">
    <source>
        <dbReference type="ARBA" id="ARBA00022763"/>
    </source>
</evidence>
<dbReference type="SUPFAM" id="SSF55945">
    <property type="entry name" value="TATA-box binding protein-like"/>
    <property type="match status" value="1"/>
</dbReference>
<evidence type="ECO:0000256" key="5">
    <source>
        <dbReference type="ARBA" id="ARBA00022679"/>
    </source>
</evidence>
<comment type="catalytic activity">
    <reaction evidence="1">
        <text>Hydrolysis of alkylated DNA, releasing 3-methyladenine, 3-methylguanine, 7-methylguanine and 7-methyladenine.</text>
        <dbReference type="EC" id="3.2.2.21"/>
    </reaction>
</comment>
<keyword evidence="10" id="KW-0238">DNA-binding</keyword>
<evidence type="ECO:0000256" key="2">
    <source>
        <dbReference type="ARBA" id="ARBA00001947"/>
    </source>
</evidence>
<dbReference type="InterPro" id="IPR023170">
    <property type="entry name" value="HhH_base_excis_C"/>
</dbReference>
<dbReference type="Gene3D" id="1.10.1670.10">
    <property type="entry name" value="Helix-hairpin-Helix base-excision DNA repair enzymes (C-terminal)"/>
    <property type="match status" value="1"/>
</dbReference>
<evidence type="ECO:0000259" key="14">
    <source>
        <dbReference type="PROSITE" id="PS01124"/>
    </source>
</evidence>
<feature type="domain" description="HTH araC/xylS-type" evidence="14">
    <location>
        <begin position="87"/>
        <end position="185"/>
    </location>
</feature>
<keyword evidence="4" id="KW-0489">Methyltransferase</keyword>
<dbReference type="GO" id="GO:0008725">
    <property type="term" value="F:DNA-3-methyladenine glycosylase activity"/>
    <property type="evidence" value="ECO:0007669"/>
    <property type="project" value="TreeGrafter"/>
</dbReference>
<dbReference type="SMART" id="SM01009">
    <property type="entry name" value="AlkA_N"/>
    <property type="match status" value="1"/>
</dbReference>
<evidence type="ECO:0000256" key="1">
    <source>
        <dbReference type="ARBA" id="ARBA00000086"/>
    </source>
</evidence>
<evidence type="ECO:0000256" key="4">
    <source>
        <dbReference type="ARBA" id="ARBA00022603"/>
    </source>
</evidence>
<dbReference type="InterPro" id="IPR010316">
    <property type="entry name" value="AlkA_N"/>
</dbReference>
<dbReference type="GO" id="GO:0032131">
    <property type="term" value="F:alkylated DNA binding"/>
    <property type="evidence" value="ECO:0007669"/>
    <property type="project" value="TreeGrafter"/>
</dbReference>
<dbReference type="SMART" id="SM00342">
    <property type="entry name" value="HTH_ARAC"/>
    <property type="match status" value="1"/>
</dbReference>
<dbReference type="GO" id="GO:0008270">
    <property type="term" value="F:zinc ion binding"/>
    <property type="evidence" value="ECO:0007669"/>
    <property type="project" value="InterPro"/>
</dbReference>
<gene>
    <name evidence="15" type="ORF">BCR15_04770</name>
</gene>
<evidence type="ECO:0000256" key="3">
    <source>
        <dbReference type="ARBA" id="ARBA00012000"/>
    </source>
</evidence>
<dbReference type="GO" id="GO:0043916">
    <property type="term" value="F:DNA-7-methylguanine glycosylase activity"/>
    <property type="evidence" value="ECO:0007669"/>
    <property type="project" value="TreeGrafter"/>
</dbReference>
<evidence type="ECO:0000256" key="8">
    <source>
        <dbReference type="ARBA" id="ARBA00022833"/>
    </source>
</evidence>
<dbReference type="SUPFAM" id="SSF48150">
    <property type="entry name" value="DNA-glycosylase"/>
    <property type="match status" value="1"/>
</dbReference>
<evidence type="ECO:0000313" key="15">
    <source>
        <dbReference type="EMBL" id="OCL34009.1"/>
    </source>
</evidence>
<dbReference type="PANTHER" id="PTHR43003:SF13">
    <property type="entry name" value="DNA-3-METHYLADENINE GLYCOSYLASE 2"/>
    <property type="match status" value="1"/>
</dbReference>
<dbReference type="GO" id="GO:0003700">
    <property type="term" value="F:DNA-binding transcription factor activity"/>
    <property type="evidence" value="ECO:0007669"/>
    <property type="project" value="InterPro"/>
</dbReference>
<keyword evidence="13" id="KW-0234">DNA repair</keyword>
<dbReference type="SMART" id="SM00478">
    <property type="entry name" value="ENDO3c"/>
    <property type="match status" value="1"/>
</dbReference>
<dbReference type="InterPro" id="IPR003265">
    <property type="entry name" value="HhH-GPD_domain"/>
</dbReference>
<dbReference type="InterPro" id="IPR004026">
    <property type="entry name" value="Ada_DNA_repair_Zn-bd"/>
</dbReference>
<dbReference type="Gene3D" id="3.40.10.10">
    <property type="entry name" value="DNA Methylphosphotriester Repair Domain"/>
    <property type="match status" value="1"/>
</dbReference>
<name>A0A1C0AMK7_9ACTN</name>
<keyword evidence="5" id="KW-0808">Transferase</keyword>
<dbReference type="GO" id="GO:0006285">
    <property type="term" value="P:base-excision repair, AP site formation"/>
    <property type="evidence" value="ECO:0007669"/>
    <property type="project" value="TreeGrafter"/>
</dbReference>
<keyword evidence="7" id="KW-0227">DNA damage</keyword>
<evidence type="ECO:0000256" key="9">
    <source>
        <dbReference type="ARBA" id="ARBA00023015"/>
    </source>
</evidence>
<dbReference type="CDD" id="cd00056">
    <property type="entry name" value="ENDO3c"/>
    <property type="match status" value="1"/>
</dbReference>
<keyword evidence="16" id="KW-1185">Reference proteome</keyword>
<comment type="cofactor">
    <cofactor evidence="2">
        <name>Zn(2+)</name>
        <dbReference type="ChEBI" id="CHEBI:29105"/>
    </cofactor>
</comment>
<dbReference type="SUPFAM" id="SSF46689">
    <property type="entry name" value="Homeodomain-like"/>
    <property type="match status" value="1"/>
</dbReference>
<evidence type="ECO:0000256" key="6">
    <source>
        <dbReference type="ARBA" id="ARBA00022723"/>
    </source>
</evidence>
<dbReference type="InterPro" id="IPR035451">
    <property type="entry name" value="Ada-like_dom_sf"/>
</dbReference>
<dbReference type="InterPro" id="IPR009057">
    <property type="entry name" value="Homeodomain-like_sf"/>
</dbReference>
<dbReference type="InterPro" id="IPR051912">
    <property type="entry name" value="Alkylbase_DNA_Glycosylase/TA"/>
</dbReference>
<dbReference type="GO" id="GO:0005737">
    <property type="term" value="C:cytoplasm"/>
    <property type="evidence" value="ECO:0007669"/>
    <property type="project" value="TreeGrafter"/>
</dbReference>
<organism evidence="15 16">
    <name type="scientific">Tessaracoccus lapidicaptus</name>
    <dbReference type="NCBI Taxonomy" id="1427523"/>
    <lineage>
        <taxon>Bacteria</taxon>
        <taxon>Bacillati</taxon>
        <taxon>Actinomycetota</taxon>
        <taxon>Actinomycetes</taxon>
        <taxon>Propionibacteriales</taxon>
        <taxon>Propionibacteriaceae</taxon>
        <taxon>Tessaracoccus</taxon>
    </lineage>
</organism>
<dbReference type="EC" id="3.2.2.21" evidence="3"/>
<evidence type="ECO:0000256" key="12">
    <source>
        <dbReference type="ARBA" id="ARBA00023163"/>
    </source>
</evidence>
<dbReference type="InterPro" id="IPR037046">
    <property type="entry name" value="AlkA_N_sf"/>
</dbReference>
<dbReference type="AlphaFoldDB" id="A0A1C0AMK7"/>
<keyword evidence="6" id="KW-0479">Metal-binding</keyword>
<dbReference type="Gene3D" id="1.10.340.30">
    <property type="entry name" value="Hypothetical protein, domain 2"/>
    <property type="match status" value="1"/>
</dbReference>
<keyword evidence="8" id="KW-0862">Zinc</keyword>
<dbReference type="SUPFAM" id="SSF57884">
    <property type="entry name" value="Ada DNA repair protein, N-terminal domain (N-Ada 10)"/>
    <property type="match status" value="1"/>
</dbReference>
<keyword evidence="9" id="KW-0805">Transcription regulation</keyword>
<dbReference type="Gene3D" id="1.10.10.60">
    <property type="entry name" value="Homeodomain-like"/>
    <property type="match status" value="1"/>
</dbReference>
<dbReference type="FunFam" id="3.40.10.10:FF:000001">
    <property type="entry name" value="DNA-3-methyladenine glycosylase 2"/>
    <property type="match status" value="1"/>
</dbReference>
<dbReference type="GO" id="GO:0043565">
    <property type="term" value="F:sequence-specific DNA binding"/>
    <property type="evidence" value="ECO:0007669"/>
    <property type="project" value="InterPro"/>
</dbReference>
<dbReference type="Pfam" id="PF02805">
    <property type="entry name" value="Ada_Zn_binding"/>
    <property type="match status" value="1"/>
</dbReference>
<evidence type="ECO:0000256" key="10">
    <source>
        <dbReference type="ARBA" id="ARBA00023125"/>
    </source>
</evidence>
<reference evidence="16" key="1">
    <citation type="submission" date="2016-07" db="EMBL/GenBank/DDBJ databases">
        <authorList>
            <person name="Florea S."/>
            <person name="Webb J.S."/>
            <person name="Jaromczyk J."/>
            <person name="Schardl C.L."/>
        </authorList>
    </citation>
    <scope>NUCLEOTIDE SEQUENCE [LARGE SCALE GENOMIC DNA]</scope>
    <source>
        <strain evidence="16">IPBSL-7</strain>
    </source>
</reference>
<dbReference type="PANTHER" id="PTHR43003">
    <property type="entry name" value="DNA-3-METHYLADENINE GLYCOSYLASE"/>
    <property type="match status" value="1"/>
</dbReference>
<sequence length="494" mass="52615">MYDEREAWLRAIQSKDARFDGHFVTGVTSTGIYCRPSCPARSPHPRNVRFFVTAAAAQLAGFRACKRCLPGASPGSPDWDVRGDAVARAVRLIDDGLVDREGVTGLAARLGYSARQVQRMLQEGTGAGPLALARTRRAQTARTLLEATELPLTDVAFAAGFASLRSFNATMRAIYDATPSELRRTSRGHGPRHDGGLTFVDLTLPVRQPFCACNVFGHLIGTAIDGVETFHDGTYHRTLRLPGGHGVVSLRPATRGVEARIGVSDIVQLPTALARVRRLLDLDADPVAVDDALADDPLLAPLVHAHPGRRVPRGVDGDEIAFRILLGQQVSTAAARTHGARLVRAVGTPVETGIPGLDHLFPTADAVAGAPDEALAYPAARRDTIRRLAGALADGDLDLSVGADRDAARAGLASLRGIGPWTVEMIAMRGLGDPDAFPATDLGVVRAAEELGVDLTARSAAWRPWRSYATQHLWALTPHAVNSIPGHPGCQEQP</sequence>
<evidence type="ECO:0000313" key="16">
    <source>
        <dbReference type="Proteomes" id="UP000093501"/>
    </source>
</evidence>
<dbReference type="Pfam" id="PF12833">
    <property type="entry name" value="HTH_18"/>
    <property type="match status" value="1"/>
</dbReference>
<dbReference type="GO" id="GO:0032993">
    <property type="term" value="C:protein-DNA complex"/>
    <property type="evidence" value="ECO:0007669"/>
    <property type="project" value="TreeGrafter"/>
</dbReference>